<protein>
    <submittedName>
        <fullName evidence="1">Uncharacterized protein</fullName>
    </submittedName>
</protein>
<dbReference type="EMBL" id="LR593887">
    <property type="protein sequence ID" value="VTS08578.1"/>
    <property type="molecule type" value="Genomic_DNA"/>
</dbReference>
<evidence type="ECO:0000313" key="1">
    <source>
        <dbReference type="EMBL" id="VIP05611.1"/>
    </source>
</evidence>
<gene>
    <name evidence="1" type="ORF">GMBLW1_35820</name>
</gene>
<dbReference type="EMBL" id="LR586016">
    <property type="protein sequence ID" value="VIP05611.1"/>
    <property type="molecule type" value="Genomic_DNA"/>
</dbReference>
<dbReference type="InParanoid" id="A0A6C2YW43"/>
<sequence>MAEKKEITFRFDQKTLEEIEKVMKLKDLSSIAETLSESFRLQQLFLEQQADGFTEIIVRNPRTQSERRLVSQSRRRRKVQS</sequence>
<evidence type="ECO:0000313" key="2">
    <source>
        <dbReference type="Proteomes" id="UP000464378"/>
    </source>
</evidence>
<dbReference type="KEGG" id="tim:GMBLW1_35820"/>
<reference evidence="1" key="1">
    <citation type="submission" date="2019-04" db="EMBL/GenBank/DDBJ databases">
        <authorList>
            <consortium name="Science for Life Laboratories"/>
        </authorList>
    </citation>
    <scope>NUCLEOTIDE SEQUENCE</scope>
    <source>
        <strain evidence="1">MBLW1</strain>
    </source>
</reference>
<organism evidence="1">
    <name type="scientific">Tuwongella immobilis</name>
    <dbReference type="NCBI Taxonomy" id="692036"/>
    <lineage>
        <taxon>Bacteria</taxon>
        <taxon>Pseudomonadati</taxon>
        <taxon>Planctomycetota</taxon>
        <taxon>Planctomycetia</taxon>
        <taxon>Gemmatales</taxon>
        <taxon>Gemmataceae</taxon>
        <taxon>Tuwongella</taxon>
    </lineage>
</organism>
<name>A0A6C2YW43_9BACT</name>
<proteinExistence type="predicted"/>
<accession>A0A6C2YW43</accession>
<dbReference type="AlphaFoldDB" id="A0A6C2YW43"/>
<dbReference type="Proteomes" id="UP000464378">
    <property type="component" value="Chromosome"/>
</dbReference>
<dbReference type="RefSeq" id="WP_162660723.1">
    <property type="nucleotide sequence ID" value="NZ_LR593887.1"/>
</dbReference>
<keyword evidence="2" id="KW-1185">Reference proteome</keyword>